<accession>A0A0C3J8E3</accession>
<sequence length="88" mass="9319">MESVPCCKPPTMIDFSNLDLPSRGQASDMTYTSRSPTMCTDIGPPHSVGATPAAMCISLIAVFVILLPMLVGWHMVRGAGTPLQVAVE</sequence>
<protein>
    <submittedName>
        <fullName evidence="2">Uncharacterized protein</fullName>
    </submittedName>
</protein>
<evidence type="ECO:0000256" key="1">
    <source>
        <dbReference type="SAM" id="Phobius"/>
    </source>
</evidence>
<keyword evidence="1" id="KW-1133">Transmembrane helix</keyword>
<reference evidence="2 3" key="1">
    <citation type="submission" date="2014-04" db="EMBL/GenBank/DDBJ databases">
        <authorList>
            <consortium name="DOE Joint Genome Institute"/>
            <person name="Kuo A."/>
            <person name="Kohler A."/>
            <person name="Costa M.D."/>
            <person name="Nagy L.G."/>
            <person name="Floudas D."/>
            <person name="Copeland A."/>
            <person name="Barry K.W."/>
            <person name="Cichocki N."/>
            <person name="Veneault-Fourrey C."/>
            <person name="LaButti K."/>
            <person name="Lindquist E.A."/>
            <person name="Lipzen A."/>
            <person name="Lundell T."/>
            <person name="Morin E."/>
            <person name="Murat C."/>
            <person name="Sun H."/>
            <person name="Tunlid A."/>
            <person name="Henrissat B."/>
            <person name="Grigoriev I.V."/>
            <person name="Hibbett D.S."/>
            <person name="Martin F."/>
            <person name="Nordberg H.P."/>
            <person name="Cantor M.N."/>
            <person name="Hua S.X."/>
        </authorList>
    </citation>
    <scope>NUCLEOTIDE SEQUENCE [LARGE SCALE GENOMIC DNA]</scope>
    <source>
        <strain evidence="2 3">Marx 270</strain>
    </source>
</reference>
<organism evidence="2 3">
    <name type="scientific">Pisolithus tinctorius Marx 270</name>
    <dbReference type="NCBI Taxonomy" id="870435"/>
    <lineage>
        <taxon>Eukaryota</taxon>
        <taxon>Fungi</taxon>
        <taxon>Dikarya</taxon>
        <taxon>Basidiomycota</taxon>
        <taxon>Agaricomycotina</taxon>
        <taxon>Agaricomycetes</taxon>
        <taxon>Agaricomycetidae</taxon>
        <taxon>Boletales</taxon>
        <taxon>Sclerodermatineae</taxon>
        <taxon>Pisolithaceae</taxon>
        <taxon>Pisolithus</taxon>
    </lineage>
</organism>
<evidence type="ECO:0000313" key="3">
    <source>
        <dbReference type="Proteomes" id="UP000054217"/>
    </source>
</evidence>
<dbReference type="AlphaFoldDB" id="A0A0C3J8E3"/>
<gene>
    <name evidence="2" type="ORF">M404DRAFT_1008656</name>
</gene>
<evidence type="ECO:0000313" key="2">
    <source>
        <dbReference type="EMBL" id="KIN93951.1"/>
    </source>
</evidence>
<feature type="transmembrane region" description="Helical" evidence="1">
    <location>
        <begin position="52"/>
        <end position="73"/>
    </location>
</feature>
<keyword evidence="3" id="KW-1185">Reference proteome</keyword>
<dbReference type="EMBL" id="KN832123">
    <property type="protein sequence ID" value="KIN93951.1"/>
    <property type="molecule type" value="Genomic_DNA"/>
</dbReference>
<dbReference type="InParanoid" id="A0A0C3J8E3"/>
<keyword evidence="1" id="KW-0472">Membrane</keyword>
<reference evidence="3" key="2">
    <citation type="submission" date="2015-01" db="EMBL/GenBank/DDBJ databases">
        <title>Evolutionary Origins and Diversification of the Mycorrhizal Mutualists.</title>
        <authorList>
            <consortium name="DOE Joint Genome Institute"/>
            <consortium name="Mycorrhizal Genomics Consortium"/>
            <person name="Kohler A."/>
            <person name="Kuo A."/>
            <person name="Nagy L.G."/>
            <person name="Floudas D."/>
            <person name="Copeland A."/>
            <person name="Barry K.W."/>
            <person name="Cichocki N."/>
            <person name="Veneault-Fourrey C."/>
            <person name="LaButti K."/>
            <person name="Lindquist E.A."/>
            <person name="Lipzen A."/>
            <person name="Lundell T."/>
            <person name="Morin E."/>
            <person name="Murat C."/>
            <person name="Riley R."/>
            <person name="Ohm R."/>
            <person name="Sun H."/>
            <person name="Tunlid A."/>
            <person name="Henrissat B."/>
            <person name="Grigoriev I.V."/>
            <person name="Hibbett D.S."/>
            <person name="Martin F."/>
        </authorList>
    </citation>
    <scope>NUCLEOTIDE SEQUENCE [LARGE SCALE GENOMIC DNA]</scope>
    <source>
        <strain evidence="3">Marx 270</strain>
    </source>
</reference>
<proteinExistence type="predicted"/>
<name>A0A0C3J8E3_PISTI</name>
<dbReference type="Proteomes" id="UP000054217">
    <property type="component" value="Unassembled WGS sequence"/>
</dbReference>
<keyword evidence="1" id="KW-0812">Transmembrane</keyword>
<dbReference type="HOGENOM" id="CLU_2469985_0_0_1"/>